<evidence type="ECO:0008006" key="3">
    <source>
        <dbReference type="Google" id="ProtNLM"/>
    </source>
</evidence>
<proteinExistence type="predicted"/>
<dbReference type="EMBL" id="HBKO01008632">
    <property type="protein sequence ID" value="CAE2198711.1"/>
    <property type="molecule type" value="Transcribed_RNA"/>
</dbReference>
<dbReference type="InterPro" id="IPR011044">
    <property type="entry name" value="Quino_amine_DH_bsu"/>
</dbReference>
<dbReference type="InterPro" id="IPR007788">
    <property type="entry name" value="QCT"/>
</dbReference>
<gene>
    <name evidence="2" type="ORF">CPOL0286_LOCUS4005</name>
</gene>
<keyword evidence="1" id="KW-0732">Signal</keyword>
<dbReference type="Pfam" id="PF05096">
    <property type="entry name" value="Glu_cyclase_2"/>
    <property type="match status" value="1"/>
</dbReference>
<dbReference type="GO" id="GO:0016603">
    <property type="term" value="F:glutaminyl-peptide cyclotransferase activity"/>
    <property type="evidence" value="ECO:0007669"/>
    <property type="project" value="InterPro"/>
</dbReference>
<dbReference type="AlphaFoldDB" id="A0A6T7XK22"/>
<organism evidence="2">
    <name type="scientific">Prymnesium polylepis</name>
    <dbReference type="NCBI Taxonomy" id="72548"/>
    <lineage>
        <taxon>Eukaryota</taxon>
        <taxon>Haptista</taxon>
        <taxon>Haptophyta</taxon>
        <taxon>Prymnesiophyceae</taxon>
        <taxon>Prymnesiales</taxon>
        <taxon>Prymnesiaceae</taxon>
        <taxon>Prymnesium</taxon>
    </lineage>
</organism>
<evidence type="ECO:0000313" key="2">
    <source>
        <dbReference type="EMBL" id="CAE2198711.1"/>
    </source>
</evidence>
<name>A0A6T7XK22_9EUKA</name>
<protein>
    <recommendedName>
        <fullName evidence="3">Glutamine cyclotransferase</fullName>
    </recommendedName>
</protein>
<reference evidence="2" key="1">
    <citation type="submission" date="2021-01" db="EMBL/GenBank/DDBJ databases">
        <authorList>
            <person name="Corre E."/>
            <person name="Pelletier E."/>
            <person name="Niang G."/>
            <person name="Scheremetjew M."/>
            <person name="Finn R."/>
            <person name="Kale V."/>
            <person name="Holt S."/>
            <person name="Cochrane G."/>
            <person name="Meng A."/>
            <person name="Brown T."/>
            <person name="Cohen L."/>
        </authorList>
    </citation>
    <scope>NUCLEOTIDE SEQUENCE</scope>
    <source>
        <strain evidence="2">UIO037</strain>
    </source>
</reference>
<feature type="signal peptide" evidence="1">
    <location>
        <begin position="1"/>
        <end position="21"/>
    </location>
</feature>
<dbReference type="InterPro" id="IPR015943">
    <property type="entry name" value="WD40/YVTN_repeat-like_dom_sf"/>
</dbReference>
<accession>A0A6T7XK22</accession>
<dbReference type="Gene3D" id="2.130.10.10">
    <property type="entry name" value="YVTN repeat-like/Quinoprotein amine dehydrogenase"/>
    <property type="match status" value="1"/>
</dbReference>
<sequence>MLGRPLFLVALTLCAVGVAYSRDTRQELTAEARQLAEEVSAHGRSVSVAQMPYVSTFKIVAEYPHSPTAFTQGLVFDESGALYESDGLFGKSGVREVEVRTGKSLKWVGQSQEMFAEGLQAVGNKLIQLTWKNNAVFEYRKDTLQLIRTVPVELGKEGWGLAADPAGSMLYVTDSTDKLLHVEPDTYRVLKRLKIVDKRLGPKAIFGVNELEWVHGELWGNIYPMYQGKASECVARIDPATGEVKGWIDMRGLLDKQAAHVTTKPFNYVLNGIAYHEPTDRLYVTGKMWNTMYQVQIKGAEALSNPAHVHQVCQLG</sequence>
<evidence type="ECO:0000256" key="1">
    <source>
        <dbReference type="SAM" id="SignalP"/>
    </source>
</evidence>
<dbReference type="PANTHER" id="PTHR31270">
    <property type="entry name" value="GLUTAMINYL-PEPTIDE CYCLOTRANSFERASE"/>
    <property type="match status" value="1"/>
</dbReference>
<dbReference type="SUPFAM" id="SSF50969">
    <property type="entry name" value="YVTN repeat-like/Quinoprotein amine dehydrogenase"/>
    <property type="match status" value="1"/>
</dbReference>
<feature type="chain" id="PRO_5030159717" description="Glutamine cyclotransferase" evidence="1">
    <location>
        <begin position="22"/>
        <end position="316"/>
    </location>
</feature>
<dbReference type="PANTHER" id="PTHR31270:SF1">
    <property type="entry name" value="GLUTAMINYL-PEPTIDE CYCLOTRANSFERASE"/>
    <property type="match status" value="1"/>
</dbReference>